<dbReference type="GO" id="GO:0006955">
    <property type="term" value="P:immune response"/>
    <property type="evidence" value="ECO:0007669"/>
    <property type="project" value="TreeGrafter"/>
</dbReference>
<evidence type="ECO:0000256" key="1">
    <source>
        <dbReference type="ARBA" id="ARBA00022729"/>
    </source>
</evidence>
<protein>
    <recommendedName>
        <fullName evidence="4">Ig-like domain-containing protein</fullName>
    </recommendedName>
</protein>
<dbReference type="InterPro" id="IPR036179">
    <property type="entry name" value="Ig-like_dom_sf"/>
</dbReference>
<accession>A0A315VXQ8</accession>
<name>A0A315VXQ8_GAMAF</name>
<proteinExistence type="predicted"/>
<keyword evidence="3" id="KW-1133">Transmembrane helix</keyword>
<keyword evidence="3" id="KW-0472">Membrane</keyword>
<evidence type="ECO:0000313" key="6">
    <source>
        <dbReference type="Proteomes" id="UP000250572"/>
    </source>
</evidence>
<feature type="transmembrane region" description="Helical" evidence="3">
    <location>
        <begin position="197"/>
        <end position="217"/>
    </location>
</feature>
<sequence>MEVTTLCAVFVSFQVFPNRSQFFRYESVAFSLNCDQQEDAAAWRIKRNTSKQFNSLCPSYSAGTNESSCFLSELYETDSGVYWYESEAGKISNIINITVTDGELILDIPALPVMEGDDVVLRCRTRRTLSGNISSTFYKDDLFIGNSVRGNITLQRVSKSHQGLYKCHITGVGESPDSFLTVRAGFPESPPSLHGDILLPVMVTGVSLFLLMLLCLWRNHPDNYDSSIVLYTEVINRQTQRAKDVVQRGRCSALSTVVVYRRALRRALRRDLGPGRVRVYKAFIDHRKKQQIFSSLHNKSVTQSPANDYN</sequence>
<dbReference type="InterPro" id="IPR013783">
    <property type="entry name" value="Ig-like_fold"/>
</dbReference>
<keyword evidence="1" id="KW-0732">Signal</keyword>
<dbReference type="GO" id="GO:0007166">
    <property type="term" value="P:cell surface receptor signaling pathway"/>
    <property type="evidence" value="ECO:0007669"/>
    <property type="project" value="TreeGrafter"/>
</dbReference>
<dbReference type="InterPro" id="IPR003599">
    <property type="entry name" value="Ig_sub"/>
</dbReference>
<keyword evidence="6" id="KW-1185">Reference proteome</keyword>
<dbReference type="EMBL" id="NHOQ01000945">
    <property type="protein sequence ID" value="PWA28121.1"/>
    <property type="molecule type" value="Genomic_DNA"/>
</dbReference>
<gene>
    <name evidence="5" type="ORF">CCH79_00018287</name>
</gene>
<evidence type="ECO:0000256" key="3">
    <source>
        <dbReference type="SAM" id="Phobius"/>
    </source>
</evidence>
<evidence type="ECO:0000256" key="2">
    <source>
        <dbReference type="ARBA" id="ARBA00023157"/>
    </source>
</evidence>
<dbReference type="SMART" id="SM00409">
    <property type="entry name" value="IG"/>
    <property type="match status" value="1"/>
</dbReference>
<dbReference type="PANTHER" id="PTHR11481:SF64">
    <property type="entry name" value="FC RECEPTOR-LIKE PROTEIN 4"/>
    <property type="match status" value="1"/>
</dbReference>
<dbReference type="SUPFAM" id="SSF48726">
    <property type="entry name" value="Immunoglobulin"/>
    <property type="match status" value="1"/>
</dbReference>
<dbReference type="InterPro" id="IPR050488">
    <property type="entry name" value="Ig_Fc_receptor"/>
</dbReference>
<comment type="caution">
    <text evidence="5">The sequence shown here is derived from an EMBL/GenBank/DDBJ whole genome shotgun (WGS) entry which is preliminary data.</text>
</comment>
<dbReference type="Proteomes" id="UP000250572">
    <property type="component" value="Unassembled WGS sequence"/>
</dbReference>
<dbReference type="AlphaFoldDB" id="A0A315VXQ8"/>
<dbReference type="GO" id="GO:0004888">
    <property type="term" value="F:transmembrane signaling receptor activity"/>
    <property type="evidence" value="ECO:0007669"/>
    <property type="project" value="TreeGrafter"/>
</dbReference>
<dbReference type="PROSITE" id="PS50835">
    <property type="entry name" value="IG_LIKE"/>
    <property type="match status" value="1"/>
</dbReference>
<feature type="domain" description="Ig-like" evidence="4">
    <location>
        <begin position="102"/>
        <end position="181"/>
    </location>
</feature>
<organism evidence="5 6">
    <name type="scientific">Gambusia affinis</name>
    <name type="common">Western mosquitofish</name>
    <name type="synonym">Heterandria affinis</name>
    <dbReference type="NCBI Taxonomy" id="33528"/>
    <lineage>
        <taxon>Eukaryota</taxon>
        <taxon>Metazoa</taxon>
        <taxon>Chordata</taxon>
        <taxon>Craniata</taxon>
        <taxon>Vertebrata</taxon>
        <taxon>Euteleostomi</taxon>
        <taxon>Actinopterygii</taxon>
        <taxon>Neopterygii</taxon>
        <taxon>Teleostei</taxon>
        <taxon>Neoteleostei</taxon>
        <taxon>Acanthomorphata</taxon>
        <taxon>Ovalentaria</taxon>
        <taxon>Atherinomorphae</taxon>
        <taxon>Cyprinodontiformes</taxon>
        <taxon>Poeciliidae</taxon>
        <taxon>Poeciliinae</taxon>
        <taxon>Gambusia</taxon>
    </lineage>
</organism>
<dbReference type="Gene3D" id="2.60.40.10">
    <property type="entry name" value="Immunoglobulins"/>
    <property type="match status" value="1"/>
</dbReference>
<evidence type="ECO:0000259" key="4">
    <source>
        <dbReference type="PROSITE" id="PS50835"/>
    </source>
</evidence>
<keyword evidence="3" id="KW-0812">Transmembrane</keyword>
<reference evidence="5 6" key="1">
    <citation type="journal article" date="2018" name="G3 (Bethesda)">
        <title>A High-Quality Reference Genome for the Invasive Mosquitofish Gambusia affinis Using a Chicago Library.</title>
        <authorList>
            <person name="Hoffberg S.L."/>
            <person name="Troendle N.J."/>
            <person name="Glenn T.C."/>
            <person name="Mahmud O."/>
            <person name="Louha S."/>
            <person name="Chalopin D."/>
            <person name="Bennetzen J.L."/>
            <person name="Mauricio R."/>
        </authorList>
    </citation>
    <scope>NUCLEOTIDE SEQUENCE [LARGE SCALE GENOMIC DNA]</scope>
    <source>
        <strain evidence="5">NE01/NJP1002.9</strain>
        <tissue evidence="5">Muscle</tissue>
    </source>
</reference>
<dbReference type="PANTHER" id="PTHR11481">
    <property type="entry name" value="IMMUNOGLOBULIN FC RECEPTOR"/>
    <property type="match status" value="1"/>
</dbReference>
<dbReference type="GO" id="GO:0009897">
    <property type="term" value="C:external side of plasma membrane"/>
    <property type="evidence" value="ECO:0007669"/>
    <property type="project" value="TreeGrafter"/>
</dbReference>
<evidence type="ECO:0000313" key="5">
    <source>
        <dbReference type="EMBL" id="PWA28121.1"/>
    </source>
</evidence>
<keyword evidence="2" id="KW-1015">Disulfide bond</keyword>
<dbReference type="InterPro" id="IPR007110">
    <property type="entry name" value="Ig-like_dom"/>
</dbReference>